<keyword evidence="6 8" id="KW-0472">Membrane</keyword>
<feature type="region of interest" description="Disordered" evidence="7">
    <location>
        <begin position="100"/>
        <end position="134"/>
    </location>
</feature>
<comment type="caution">
    <text evidence="9">The sequence shown here is derived from an EMBL/GenBank/DDBJ whole genome shotgun (WGS) entry which is preliminary data.</text>
</comment>
<feature type="compositionally biased region" description="Basic and acidic residues" evidence="7">
    <location>
        <begin position="102"/>
        <end position="111"/>
    </location>
</feature>
<gene>
    <name evidence="9" type="ORF">TeGR_g13444</name>
</gene>
<comment type="similarity">
    <text evidence="2">Belongs to the CRT-like transporter family.</text>
</comment>
<keyword evidence="10" id="KW-1185">Reference proteome</keyword>
<feature type="transmembrane region" description="Helical" evidence="8">
    <location>
        <begin position="227"/>
        <end position="248"/>
    </location>
</feature>
<feature type="transmembrane region" description="Helical" evidence="8">
    <location>
        <begin position="282"/>
        <end position="301"/>
    </location>
</feature>
<dbReference type="EMBL" id="BRYB01000488">
    <property type="protein sequence ID" value="GMI31084.1"/>
    <property type="molecule type" value="Genomic_DNA"/>
</dbReference>
<dbReference type="InterPro" id="IPR037185">
    <property type="entry name" value="EmrE-like"/>
</dbReference>
<feature type="compositionally biased region" description="Basic residues" evidence="7">
    <location>
        <begin position="663"/>
        <end position="673"/>
    </location>
</feature>
<evidence type="ECO:0000256" key="1">
    <source>
        <dbReference type="ARBA" id="ARBA00004141"/>
    </source>
</evidence>
<dbReference type="Pfam" id="PF08627">
    <property type="entry name" value="CRT-like"/>
    <property type="match status" value="1"/>
</dbReference>
<feature type="transmembrane region" description="Helical" evidence="8">
    <location>
        <begin position="451"/>
        <end position="469"/>
    </location>
</feature>
<protein>
    <submittedName>
        <fullName evidence="9">Uncharacterized protein</fullName>
    </submittedName>
</protein>
<evidence type="ECO:0000256" key="7">
    <source>
        <dbReference type="SAM" id="MobiDB-lite"/>
    </source>
</evidence>
<feature type="region of interest" description="Disordered" evidence="7">
    <location>
        <begin position="1"/>
        <end position="57"/>
    </location>
</feature>
<dbReference type="Proteomes" id="UP001165060">
    <property type="component" value="Unassembled WGS sequence"/>
</dbReference>
<reference evidence="9 10" key="1">
    <citation type="journal article" date="2023" name="Commun. Biol.">
        <title>Genome analysis of Parmales, the sister group of diatoms, reveals the evolutionary specialization of diatoms from phago-mixotrophs to photoautotrophs.</title>
        <authorList>
            <person name="Ban H."/>
            <person name="Sato S."/>
            <person name="Yoshikawa S."/>
            <person name="Yamada K."/>
            <person name="Nakamura Y."/>
            <person name="Ichinomiya M."/>
            <person name="Sato N."/>
            <person name="Blanc-Mathieu R."/>
            <person name="Endo H."/>
            <person name="Kuwata A."/>
            <person name="Ogata H."/>
        </authorList>
    </citation>
    <scope>NUCLEOTIDE SEQUENCE [LARGE SCALE GENOMIC DNA]</scope>
</reference>
<evidence type="ECO:0000256" key="2">
    <source>
        <dbReference type="ARBA" id="ARBA00006690"/>
    </source>
</evidence>
<comment type="subcellular location">
    <subcellularLocation>
        <location evidence="1">Membrane</location>
        <topology evidence="1">Multi-pass membrane protein</topology>
    </subcellularLocation>
</comment>
<evidence type="ECO:0000256" key="8">
    <source>
        <dbReference type="SAM" id="Phobius"/>
    </source>
</evidence>
<evidence type="ECO:0000256" key="6">
    <source>
        <dbReference type="ARBA" id="ARBA00023136"/>
    </source>
</evidence>
<feature type="compositionally biased region" description="Polar residues" evidence="7">
    <location>
        <begin position="643"/>
        <end position="653"/>
    </location>
</feature>
<evidence type="ECO:0000313" key="10">
    <source>
        <dbReference type="Proteomes" id="UP001165060"/>
    </source>
</evidence>
<feature type="region of interest" description="Disordered" evidence="7">
    <location>
        <begin position="636"/>
        <end position="681"/>
    </location>
</feature>
<accession>A0ABQ6MQR7</accession>
<feature type="transmembrane region" description="Helical" evidence="8">
    <location>
        <begin position="254"/>
        <end position="273"/>
    </location>
</feature>
<dbReference type="InterPro" id="IPR013936">
    <property type="entry name" value="CRT-like"/>
</dbReference>
<feature type="transmembrane region" description="Helical" evidence="8">
    <location>
        <begin position="188"/>
        <end position="207"/>
    </location>
</feature>
<feature type="transmembrane region" description="Helical" evidence="8">
    <location>
        <begin position="354"/>
        <end position="374"/>
    </location>
</feature>
<dbReference type="PANTHER" id="PTHR31326:SF1">
    <property type="entry name" value="PROTEIN CLT2, CHLOROPLASTIC"/>
    <property type="match status" value="1"/>
</dbReference>
<feature type="transmembrane region" description="Helical" evidence="8">
    <location>
        <begin position="157"/>
        <end position="176"/>
    </location>
</feature>
<feature type="transmembrane region" description="Helical" evidence="8">
    <location>
        <begin position="481"/>
        <end position="499"/>
    </location>
</feature>
<evidence type="ECO:0000256" key="4">
    <source>
        <dbReference type="ARBA" id="ARBA00022692"/>
    </source>
</evidence>
<dbReference type="SUPFAM" id="SSF103481">
    <property type="entry name" value="Multidrug resistance efflux transporter EmrE"/>
    <property type="match status" value="1"/>
</dbReference>
<keyword evidence="4 8" id="KW-0812">Transmembrane</keyword>
<feature type="transmembrane region" description="Helical" evidence="8">
    <location>
        <begin position="324"/>
        <end position="342"/>
    </location>
</feature>
<evidence type="ECO:0000313" key="9">
    <source>
        <dbReference type="EMBL" id="GMI31084.1"/>
    </source>
</evidence>
<feature type="transmembrane region" description="Helical" evidence="8">
    <location>
        <begin position="424"/>
        <end position="444"/>
    </location>
</feature>
<feature type="compositionally biased region" description="Gly residues" evidence="7">
    <location>
        <begin position="20"/>
        <end position="35"/>
    </location>
</feature>
<keyword evidence="5 8" id="KW-1133">Transmembrane helix</keyword>
<dbReference type="PANTHER" id="PTHR31326">
    <property type="entry name" value="PROTEIN CLT2, CHLOROPLASTIC"/>
    <property type="match status" value="1"/>
</dbReference>
<proteinExistence type="inferred from homology"/>
<organism evidence="9 10">
    <name type="scientific">Tetraparma gracilis</name>
    <dbReference type="NCBI Taxonomy" id="2962635"/>
    <lineage>
        <taxon>Eukaryota</taxon>
        <taxon>Sar</taxon>
        <taxon>Stramenopiles</taxon>
        <taxon>Ochrophyta</taxon>
        <taxon>Bolidophyceae</taxon>
        <taxon>Parmales</taxon>
        <taxon>Triparmaceae</taxon>
        <taxon>Tetraparma</taxon>
    </lineage>
</organism>
<sequence length="681" mass="73498">MSSLSHMAASESDVEFDVANGGGANGGGANGGGGDSASDSTPLLRKPGGSAPGFPPLVPLVPPLAPLRALTNPTPEQLQNQALLEQQQILLQKQMTLLQSHHAREAHAREARKQRRRESKSGALSVDSTPETLGGGDAAAQAALAKRDKAAKDNSSLLAWSFVAMTIIGLGNRIFGKLQTIPLHDYPFFSSLLSVFIYVPICFMYIIPMELTGRISKEERDIPRYKFAIMGGLDCLTGIMGTFALNYIPNASLVVLLGQASIPISMFISKIFLKAKYSFSQYTGAGIVLLGIVVVLIPEFFKKKDDALTELHATPSKDSSNQNFWIGIQMISVIPGVFSNVYKEKALGEMDIDVVYLNGYVSLFQFLFALPLVVPSAWASNLTVAQIPKNLYDGARCSMGINTVSFISDDSPELIYHDCTMAPFYTLSYLFFNLALNILMVLVLKHGSAAILAMSSTILVPLGNFAFSLDCMPGHKPQRPTDIFGLLVIMMGLLFFRYLENMLQSCGILSDDVPVTKLQRSRSRQERNAETKAIAKSAAFVGLAGASTGIDRPVGEVMLQNFIRAERERAINLFRSPAQVRGSLLFKLGVEPSPQLGYGTGGGSSTNTPGYIGKSPSALIGDRMLARMQEKKAGEAGAFGSALQRTNSLSPNMTAAAADRASAKKKKKKKKKNKGDEFDLV</sequence>
<name>A0ABQ6MQR7_9STRA</name>
<evidence type="ECO:0000256" key="3">
    <source>
        <dbReference type="ARBA" id="ARBA00022448"/>
    </source>
</evidence>
<evidence type="ECO:0000256" key="5">
    <source>
        <dbReference type="ARBA" id="ARBA00022989"/>
    </source>
</evidence>
<keyword evidence="3" id="KW-0813">Transport</keyword>